<dbReference type="EMBL" id="JBHTMY010000002">
    <property type="protein sequence ID" value="MFD1314490.1"/>
    <property type="molecule type" value="Genomic_DNA"/>
</dbReference>
<gene>
    <name evidence="2" type="ORF">ACFQ39_02590</name>
</gene>
<feature type="chain" id="PRO_5047502039" evidence="1">
    <location>
        <begin position="21"/>
        <end position="134"/>
    </location>
</feature>
<accession>A0ABW3XZA5</accession>
<name>A0ABW3XZA5_9FLAO</name>
<evidence type="ECO:0000313" key="3">
    <source>
        <dbReference type="Proteomes" id="UP001597201"/>
    </source>
</evidence>
<proteinExistence type="predicted"/>
<comment type="caution">
    <text evidence="2">The sequence shown here is derived from an EMBL/GenBank/DDBJ whole genome shotgun (WGS) entry which is preliminary data.</text>
</comment>
<keyword evidence="1" id="KW-0732">Signal</keyword>
<dbReference type="Proteomes" id="UP001597201">
    <property type="component" value="Unassembled WGS sequence"/>
</dbReference>
<protein>
    <submittedName>
        <fullName evidence="2">SPOR domain-containing protein</fullName>
    </submittedName>
</protein>
<evidence type="ECO:0000313" key="2">
    <source>
        <dbReference type="EMBL" id="MFD1314490.1"/>
    </source>
</evidence>
<feature type="signal peptide" evidence="1">
    <location>
        <begin position="1"/>
        <end position="20"/>
    </location>
</feature>
<evidence type="ECO:0000256" key="1">
    <source>
        <dbReference type="SAM" id="SignalP"/>
    </source>
</evidence>
<reference evidence="3" key="1">
    <citation type="journal article" date="2019" name="Int. J. Syst. Evol. Microbiol.">
        <title>The Global Catalogue of Microorganisms (GCM) 10K type strain sequencing project: providing services to taxonomists for standard genome sequencing and annotation.</title>
        <authorList>
            <consortium name="The Broad Institute Genomics Platform"/>
            <consortium name="The Broad Institute Genome Sequencing Center for Infectious Disease"/>
            <person name="Wu L."/>
            <person name="Ma J."/>
        </authorList>
    </citation>
    <scope>NUCLEOTIDE SEQUENCE [LARGE SCALE GENOMIC DNA]</scope>
    <source>
        <strain evidence="3">CCUG 61485</strain>
    </source>
</reference>
<organism evidence="2 3">
    <name type="scientific">Namhaeicola litoreus</name>
    <dbReference type="NCBI Taxonomy" id="1052145"/>
    <lineage>
        <taxon>Bacteria</taxon>
        <taxon>Pseudomonadati</taxon>
        <taxon>Bacteroidota</taxon>
        <taxon>Flavobacteriia</taxon>
        <taxon>Flavobacteriales</taxon>
        <taxon>Flavobacteriaceae</taxon>
        <taxon>Namhaeicola</taxon>
    </lineage>
</organism>
<dbReference type="RefSeq" id="WP_377176142.1">
    <property type="nucleotide sequence ID" value="NZ_JBHTMY010000002.1"/>
</dbReference>
<keyword evidence="3" id="KW-1185">Reference proteome</keyword>
<sequence>MTLKGLFLLFFLNFTTVIFAQYTTGSVKVNTQTGIEKIVNAKIAYNKSVKTVKGYKIQLFYGSEKGAYDSKEKFEKLFPEIPAKLTFSTPDWKIQVGNYFTKLQADKDLENIKLDFPGAIVLATDIDIPENNKK</sequence>